<dbReference type="AlphaFoldDB" id="A0AAV4EN18"/>
<protein>
    <submittedName>
        <fullName evidence="1">DDB1- and CUL4-associated factor 17-like</fullName>
    </submittedName>
</protein>
<evidence type="ECO:0000313" key="1">
    <source>
        <dbReference type="EMBL" id="GFR62412.1"/>
    </source>
</evidence>
<evidence type="ECO:0000313" key="2">
    <source>
        <dbReference type="Proteomes" id="UP000762676"/>
    </source>
</evidence>
<dbReference type="Proteomes" id="UP000762676">
    <property type="component" value="Unassembled WGS sequence"/>
</dbReference>
<reference evidence="1 2" key="1">
    <citation type="journal article" date="2021" name="Elife">
        <title>Chloroplast acquisition without the gene transfer in kleptoplastic sea slugs, Plakobranchus ocellatus.</title>
        <authorList>
            <person name="Maeda T."/>
            <person name="Takahashi S."/>
            <person name="Yoshida T."/>
            <person name="Shimamura S."/>
            <person name="Takaki Y."/>
            <person name="Nagai Y."/>
            <person name="Toyoda A."/>
            <person name="Suzuki Y."/>
            <person name="Arimoto A."/>
            <person name="Ishii H."/>
            <person name="Satoh N."/>
            <person name="Nishiyama T."/>
            <person name="Hasebe M."/>
            <person name="Maruyama T."/>
            <person name="Minagawa J."/>
            <person name="Obokata J."/>
            <person name="Shigenobu S."/>
        </authorList>
    </citation>
    <scope>NUCLEOTIDE SEQUENCE [LARGE SCALE GENOMIC DNA]</scope>
</reference>
<keyword evidence="2" id="KW-1185">Reference proteome</keyword>
<dbReference type="GO" id="GO:0080008">
    <property type="term" value="C:Cul4-RING E3 ubiquitin ligase complex"/>
    <property type="evidence" value="ECO:0007669"/>
    <property type="project" value="TreeGrafter"/>
</dbReference>
<gene>
    <name evidence="1" type="ORF">ElyMa_003580700</name>
</gene>
<comment type="caution">
    <text evidence="1">The sequence shown here is derived from an EMBL/GenBank/DDBJ whole genome shotgun (WGS) entry which is preliminary data.</text>
</comment>
<dbReference type="EMBL" id="BMAT01007340">
    <property type="protein sequence ID" value="GFR62412.1"/>
    <property type="molecule type" value="Genomic_DNA"/>
</dbReference>
<dbReference type="GO" id="GO:0016567">
    <property type="term" value="P:protein ubiquitination"/>
    <property type="evidence" value="ECO:0007669"/>
    <property type="project" value="InterPro"/>
</dbReference>
<proteinExistence type="predicted"/>
<accession>A0AAV4EN18</accession>
<organism evidence="1 2">
    <name type="scientific">Elysia marginata</name>
    <dbReference type="NCBI Taxonomy" id="1093978"/>
    <lineage>
        <taxon>Eukaryota</taxon>
        <taxon>Metazoa</taxon>
        <taxon>Spiralia</taxon>
        <taxon>Lophotrochozoa</taxon>
        <taxon>Mollusca</taxon>
        <taxon>Gastropoda</taxon>
        <taxon>Heterobranchia</taxon>
        <taxon>Euthyneura</taxon>
        <taxon>Panpulmonata</taxon>
        <taxon>Sacoglossa</taxon>
        <taxon>Placobranchoidea</taxon>
        <taxon>Plakobranchidae</taxon>
        <taxon>Elysia</taxon>
    </lineage>
</organism>
<dbReference type="InterPro" id="IPR031620">
    <property type="entry name" value="DCAF17"/>
</dbReference>
<dbReference type="PANTHER" id="PTHR14815">
    <property type="entry name" value="DDB1- AND CUL4-ASSOCIATED FACTOR 17"/>
    <property type="match status" value="1"/>
</dbReference>
<name>A0AAV4EN18_9GAST</name>
<dbReference type="Pfam" id="PF15802">
    <property type="entry name" value="DCAF17"/>
    <property type="match status" value="1"/>
</dbReference>
<sequence length="518" mass="59900">MQAAEPHFSAFDKRNNNVCCMLVQREYLLHKSQRRSCHVLRSLLTKCDYTFHKVWWQTSSQRISCDGALIFLKNYSQCVDSSAFHPRVKFQVSQVSASSKITDALLTEGYPETMDLPHKGYRASMLALTKGNLLLRMDLQNGHLLEQIYVGFPIIKFRTIQWNVVGESVTLISQIIPPELRTQRLEAGQELHPDRWKQIVILSLFPLQFVCKFSVSRQVFGRHVLDVSVFLDLLTVMHSSGHVRMYSMETILKQYQYHSYNLRQPMSDRALYGVYPSPLTENVEIKELPPCLFEVRCRNRDVMLTLPPCYYLMWPYKEEIGVCCFSFETGQMVRSGCISKEEASAYDDRIALHADDSGRVVHMTNSQLRLLKLKRNEEENFTELVEEFVISRNIEPKPPSLKVTQSGRIIKQRVLPDAVDLPDRTVLTMVYSEEQDMIVLLSLQHEDCATVGFYDNWNGCLLRQFPLEENVEEALERSICFYLDTLVHAFKTQHGQFECHVYKLQPLSEVADISLNTG</sequence>
<dbReference type="PANTHER" id="PTHR14815:SF2">
    <property type="entry name" value="DDB1- AND CUL4-ASSOCIATED FACTOR 17"/>
    <property type="match status" value="1"/>
</dbReference>